<accession>A0A1T4W550</accession>
<keyword evidence="11 19" id="KW-0521">NADP</keyword>
<dbReference type="InterPro" id="IPR011601">
    <property type="entry name" value="MurB_C"/>
</dbReference>
<protein>
    <recommendedName>
        <fullName evidence="6 19">UDP-N-acetylenolpyruvoylglucosamine reductase</fullName>
        <ecNumber evidence="5 19">1.3.1.98</ecNumber>
    </recommendedName>
    <alternativeName>
        <fullName evidence="17 19">UDP-N-acetylmuramate dehydrogenase</fullName>
    </alternativeName>
</protein>
<dbReference type="GO" id="GO:0008360">
    <property type="term" value="P:regulation of cell shape"/>
    <property type="evidence" value="ECO:0007669"/>
    <property type="project" value="UniProtKB-KW"/>
</dbReference>
<feature type="domain" description="FAD-binding PCMH-type" evidence="20">
    <location>
        <begin position="21"/>
        <end position="194"/>
    </location>
</feature>
<evidence type="ECO:0000256" key="19">
    <source>
        <dbReference type="HAMAP-Rule" id="MF_00037"/>
    </source>
</evidence>
<dbReference type="PANTHER" id="PTHR21071">
    <property type="entry name" value="UDP-N-ACETYLENOLPYRUVOYLGLUCOSAMINE REDUCTASE"/>
    <property type="match status" value="1"/>
</dbReference>
<proteinExistence type="inferred from homology"/>
<evidence type="ECO:0000256" key="9">
    <source>
        <dbReference type="ARBA" id="ARBA00022630"/>
    </source>
</evidence>
<evidence type="ECO:0000256" key="8">
    <source>
        <dbReference type="ARBA" id="ARBA00022618"/>
    </source>
</evidence>
<keyword evidence="8 19" id="KW-0132">Cell division</keyword>
<dbReference type="InterPro" id="IPR006094">
    <property type="entry name" value="Oxid_FAD_bind_N"/>
</dbReference>
<dbReference type="GO" id="GO:0008762">
    <property type="term" value="F:UDP-N-acetylmuramate dehydrogenase activity"/>
    <property type="evidence" value="ECO:0007669"/>
    <property type="project" value="UniProtKB-UniRule"/>
</dbReference>
<comment type="function">
    <text evidence="2 19">Cell wall formation.</text>
</comment>
<dbReference type="InterPro" id="IPR016169">
    <property type="entry name" value="FAD-bd_PCMH_sub2"/>
</dbReference>
<dbReference type="PANTHER" id="PTHR21071:SF4">
    <property type="entry name" value="UDP-N-ACETYLENOLPYRUVOYLGLUCOSAMINE REDUCTASE"/>
    <property type="match status" value="1"/>
</dbReference>
<comment type="subcellular location">
    <subcellularLocation>
        <location evidence="3 19">Cytoplasm</location>
    </subcellularLocation>
</comment>
<evidence type="ECO:0000259" key="20">
    <source>
        <dbReference type="PROSITE" id="PS51387"/>
    </source>
</evidence>
<keyword evidence="12 19" id="KW-0133">Cell shape</keyword>
<keyword evidence="10 19" id="KW-0274">FAD</keyword>
<keyword evidence="16 19" id="KW-0961">Cell wall biogenesis/degradation</keyword>
<sequence length="298" mass="32221">MRPRIRRPGPAMRDRTTLRLGGTTRAEAVLRADADLDMLPPLLHTEGASPLALGAGSNLLCADQELPLLLLTVDNQRAPEARPGDDHVTVRVGGGVKLPVLLGWCARNGLSGLENLTGIPGTVGGAVAMNAGSYGSNMADLVRRVRVWTPEAGLEWRNADQCRFDYRFFAPEPLDGDAPTFFLIWEAELALVPSLPDNVRAAMRYTMTRKKAAQPVTAWSAGCVFKNPENQSAGILLDKAGFRGLQQGGMAFSSLHANFLVNLGQGTAEQALELLEKARYAVYERFGVTLETEVRVIA</sequence>
<evidence type="ECO:0000313" key="21">
    <source>
        <dbReference type="EMBL" id="SKA72386.1"/>
    </source>
</evidence>
<keyword evidence="13 19" id="KW-0573">Peptidoglycan synthesis</keyword>
<dbReference type="UniPathway" id="UPA00219"/>
<evidence type="ECO:0000256" key="18">
    <source>
        <dbReference type="ARBA" id="ARBA00048914"/>
    </source>
</evidence>
<dbReference type="GO" id="GO:0071555">
    <property type="term" value="P:cell wall organization"/>
    <property type="evidence" value="ECO:0007669"/>
    <property type="project" value="UniProtKB-KW"/>
</dbReference>
<feature type="active site" evidence="19">
    <location>
        <position position="293"/>
    </location>
</feature>
<evidence type="ECO:0000256" key="15">
    <source>
        <dbReference type="ARBA" id="ARBA00023306"/>
    </source>
</evidence>
<evidence type="ECO:0000256" key="12">
    <source>
        <dbReference type="ARBA" id="ARBA00022960"/>
    </source>
</evidence>
<dbReference type="Gene3D" id="3.30.465.10">
    <property type="match status" value="1"/>
</dbReference>
<comment type="catalytic activity">
    <reaction evidence="18 19">
        <text>UDP-N-acetyl-alpha-D-muramate + NADP(+) = UDP-N-acetyl-3-O-(1-carboxyvinyl)-alpha-D-glucosamine + NADPH + H(+)</text>
        <dbReference type="Rhea" id="RHEA:12248"/>
        <dbReference type="ChEBI" id="CHEBI:15378"/>
        <dbReference type="ChEBI" id="CHEBI:57783"/>
        <dbReference type="ChEBI" id="CHEBI:58349"/>
        <dbReference type="ChEBI" id="CHEBI:68483"/>
        <dbReference type="ChEBI" id="CHEBI:70757"/>
        <dbReference type="EC" id="1.3.1.98"/>
    </reaction>
</comment>
<dbReference type="EMBL" id="FUYC01000001">
    <property type="protein sequence ID" value="SKA72386.1"/>
    <property type="molecule type" value="Genomic_DNA"/>
</dbReference>
<evidence type="ECO:0000256" key="11">
    <source>
        <dbReference type="ARBA" id="ARBA00022857"/>
    </source>
</evidence>
<dbReference type="GO" id="GO:0009252">
    <property type="term" value="P:peptidoglycan biosynthetic process"/>
    <property type="evidence" value="ECO:0007669"/>
    <property type="project" value="UniProtKB-UniRule"/>
</dbReference>
<gene>
    <name evidence="19" type="primary">murB</name>
    <name evidence="21" type="ORF">SAMN02745704_00368</name>
</gene>
<dbReference type="GO" id="GO:0051301">
    <property type="term" value="P:cell division"/>
    <property type="evidence" value="ECO:0007669"/>
    <property type="project" value="UniProtKB-KW"/>
</dbReference>
<feature type="active site" description="Proton donor" evidence="19">
    <location>
        <position position="223"/>
    </location>
</feature>
<evidence type="ECO:0000256" key="2">
    <source>
        <dbReference type="ARBA" id="ARBA00003921"/>
    </source>
</evidence>
<evidence type="ECO:0000256" key="4">
    <source>
        <dbReference type="ARBA" id="ARBA00004752"/>
    </source>
</evidence>
<dbReference type="NCBIfam" id="TIGR00179">
    <property type="entry name" value="murB"/>
    <property type="match status" value="1"/>
</dbReference>
<dbReference type="GO" id="GO:0071949">
    <property type="term" value="F:FAD binding"/>
    <property type="evidence" value="ECO:0007669"/>
    <property type="project" value="InterPro"/>
</dbReference>
<dbReference type="RefSeq" id="WP_078715937.1">
    <property type="nucleotide sequence ID" value="NZ_FUYC01000001.1"/>
</dbReference>
<dbReference type="AlphaFoldDB" id="A0A1T4W550"/>
<dbReference type="Pfam" id="PF01565">
    <property type="entry name" value="FAD_binding_4"/>
    <property type="match status" value="1"/>
</dbReference>
<keyword evidence="7 19" id="KW-0963">Cytoplasm</keyword>
<evidence type="ECO:0000256" key="6">
    <source>
        <dbReference type="ARBA" id="ARBA00015188"/>
    </source>
</evidence>
<comment type="pathway">
    <text evidence="4 19">Cell wall biogenesis; peptidoglycan biosynthesis.</text>
</comment>
<evidence type="ECO:0000256" key="3">
    <source>
        <dbReference type="ARBA" id="ARBA00004496"/>
    </source>
</evidence>
<dbReference type="InterPro" id="IPR036318">
    <property type="entry name" value="FAD-bd_PCMH-like_sf"/>
</dbReference>
<dbReference type="Pfam" id="PF02873">
    <property type="entry name" value="MurB_C"/>
    <property type="match status" value="1"/>
</dbReference>
<evidence type="ECO:0000256" key="14">
    <source>
        <dbReference type="ARBA" id="ARBA00023002"/>
    </source>
</evidence>
<dbReference type="OrthoDB" id="9804753at2"/>
<organism evidence="21 22">
    <name type="scientific">Paucidesulfovibrio gracilis DSM 16080</name>
    <dbReference type="NCBI Taxonomy" id="1121449"/>
    <lineage>
        <taxon>Bacteria</taxon>
        <taxon>Pseudomonadati</taxon>
        <taxon>Thermodesulfobacteriota</taxon>
        <taxon>Desulfovibrionia</taxon>
        <taxon>Desulfovibrionales</taxon>
        <taxon>Desulfovibrionaceae</taxon>
        <taxon>Paucidesulfovibrio</taxon>
    </lineage>
</organism>
<comment type="cofactor">
    <cofactor evidence="1 19">
        <name>FAD</name>
        <dbReference type="ChEBI" id="CHEBI:57692"/>
    </cofactor>
</comment>
<comment type="similarity">
    <text evidence="19">Belongs to the MurB family.</text>
</comment>
<evidence type="ECO:0000256" key="10">
    <source>
        <dbReference type="ARBA" id="ARBA00022827"/>
    </source>
</evidence>
<dbReference type="InterPro" id="IPR003170">
    <property type="entry name" value="MurB"/>
</dbReference>
<reference evidence="21 22" key="1">
    <citation type="submission" date="2017-02" db="EMBL/GenBank/DDBJ databases">
        <authorList>
            <person name="Peterson S.W."/>
        </authorList>
    </citation>
    <scope>NUCLEOTIDE SEQUENCE [LARGE SCALE GENOMIC DNA]</scope>
    <source>
        <strain evidence="21 22">DSM 16080</strain>
    </source>
</reference>
<dbReference type="Proteomes" id="UP000190027">
    <property type="component" value="Unassembled WGS sequence"/>
</dbReference>
<dbReference type="InterPro" id="IPR016167">
    <property type="entry name" value="FAD-bd_PCMH_sub1"/>
</dbReference>
<keyword evidence="9 19" id="KW-0285">Flavoprotein</keyword>
<evidence type="ECO:0000256" key="17">
    <source>
        <dbReference type="ARBA" id="ARBA00031026"/>
    </source>
</evidence>
<dbReference type="PROSITE" id="PS51387">
    <property type="entry name" value="FAD_PCMH"/>
    <property type="match status" value="1"/>
</dbReference>
<keyword evidence="22" id="KW-1185">Reference proteome</keyword>
<evidence type="ECO:0000256" key="7">
    <source>
        <dbReference type="ARBA" id="ARBA00022490"/>
    </source>
</evidence>
<dbReference type="EC" id="1.3.1.98" evidence="5 19"/>
<dbReference type="STRING" id="1121449.SAMN02745704_00368"/>
<evidence type="ECO:0000256" key="16">
    <source>
        <dbReference type="ARBA" id="ARBA00023316"/>
    </source>
</evidence>
<evidence type="ECO:0000256" key="1">
    <source>
        <dbReference type="ARBA" id="ARBA00001974"/>
    </source>
</evidence>
<dbReference type="HAMAP" id="MF_00037">
    <property type="entry name" value="MurB"/>
    <property type="match status" value="1"/>
</dbReference>
<evidence type="ECO:0000256" key="13">
    <source>
        <dbReference type="ARBA" id="ARBA00022984"/>
    </source>
</evidence>
<dbReference type="SUPFAM" id="SSF56194">
    <property type="entry name" value="Uridine diphospho-N-Acetylenolpyruvylglucosamine reductase, MurB, C-terminal domain"/>
    <property type="match status" value="1"/>
</dbReference>
<evidence type="ECO:0000256" key="5">
    <source>
        <dbReference type="ARBA" id="ARBA00012518"/>
    </source>
</evidence>
<dbReference type="InterPro" id="IPR036635">
    <property type="entry name" value="MurB_C_sf"/>
</dbReference>
<dbReference type="SUPFAM" id="SSF56176">
    <property type="entry name" value="FAD-binding/transporter-associated domain-like"/>
    <property type="match status" value="1"/>
</dbReference>
<feature type="active site" evidence="19">
    <location>
        <position position="167"/>
    </location>
</feature>
<dbReference type="GO" id="GO:0005829">
    <property type="term" value="C:cytosol"/>
    <property type="evidence" value="ECO:0007669"/>
    <property type="project" value="TreeGrafter"/>
</dbReference>
<dbReference type="Gene3D" id="3.30.43.10">
    <property type="entry name" value="Uridine Diphospho-n-acetylenolpyruvylglucosamine Reductase, domain 2"/>
    <property type="match status" value="1"/>
</dbReference>
<keyword evidence="15 19" id="KW-0131">Cell cycle</keyword>
<evidence type="ECO:0000313" key="22">
    <source>
        <dbReference type="Proteomes" id="UP000190027"/>
    </source>
</evidence>
<keyword evidence="14 19" id="KW-0560">Oxidoreductase</keyword>
<dbReference type="InterPro" id="IPR016166">
    <property type="entry name" value="FAD-bd_PCMH"/>
</dbReference>
<dbReference type="Gene3D" id="3.90.78.10">
    <property type="entry name" value="UDP-N-acetylenolpyruvoylglucosamine reductase, C-terminal domain"/>
    <property type="match status" value="1"/>
</dbReference>
<name>A0A1T4W550_9BACT</name>